<accession>A0A918CXR1</accession>
<evidence type="ECO:0000313" key="2">
    <source>
        <dbReference type="EMBL" id="GGN46846.1"/>
    </source>
</evidence>
<feature type="region of interest" description="Disordered" evidence="1">
    <location>
        <begin position="1"/>
        <end position="20"/>
    </location>
</feature>
<dbReference type="Proteomes" id="UP000653411">
    <property type="component" value="Unassembled WGS sequence"/>
</dbReference>
<organism evidence="2 3">
    <name type="scientific">Streptomyces fuscichromogenes</name>
    <dbReference type="NCBI Taxonomy" id="1324013"/>
    <lineage>
        <taxon>Bacteria</taxon>
        <taxon>Bacillati</taxon>
        <taxon>Actinomycetota</taxon>
        <taxon>Actinomycetes</taxon>
        <taxon>Kitasatosporales</taxon>
        <taxon>Streptomycetaceae</taxon>
        <taxon>Streptomyces</taxon>
    </lineage>
</organism>
<reference evidence="2" key="1">
    <citation type="journal article" date="2014" name="Int. J. Syst. Evol. Microbiol.">
        <title>Complete genome sequence of Corynebacterium casei LMG S-19264T (=DSM 44701T), isolated from a smear-ripened cheese.</title>
        <authorList>
            <consortium name="US DOE Joint Genome Institute (JGI-PGF)"/>
            <person name="Walter F."/>
            <person name="Albersmeier A."/>
            <person name="Kalinowski J."/>
            <person name="Ruckert C."/>
        </authorList>
    </citation>
    <scope>NUCLEOTIDE SEQUENCE</scope>
    <source>
        <strain evidence="2">CGMCC 4.7110</strain>
    </source>
</reference>
<proteinExistence type="predicted"/>
<evidence type="ECO:0000256" key="1">
    <source>
        <dbReference type="SAM" id="MobiDB-lite"/>
    </source>
</evidence>
<dbReference type="EMBL" id="BMML01000058">
    <property type="protein sequence ID" value="GGN46846.1"/>
    <property type="molecule type" value="Genomic_DNA"/>
</dbReference>
<gene>
    <name evidence="2" type="ORF">GCM10011578_100040</name>
</gene>
<dbReference type="Pfam" id="PF19979">
    <property type="entry name" value="DUF6415"/>
    <property type="match status" value="1"/>
</dbReference>
<name>A0A918CXR1_9ACTN</name>
<dbReference type="RefSeq" id="WP_189269668.1">
    <property type="nucleotide sequence ID" value="NZ_BMML01000058.1"/>
</dbReference>
<dbReference type="InterPro" id="IPR046300">
    <property type="entry name" value="DUF6415"/>
</dbReference>
<dbReference type="AlphaFoldDB" id="A0A918CXR1"/>
<protein>
    <submittedName>
        <fullName evidence="2">Uncharacterized protein</fullName>
    </submittedName>
</protein>
<reference evidence="2" key="2">
    <citation type="submission" date="2020-09" db="EMBL/GenBank/DDBJ databases">
        <authorList>
            <person name="Sun Q."/>
            <person name="Zhou Y."/>
        </authorList>
    </citation>
    <scope>NUCLEOTIDE SEQUENCE</scope>
    <source>
        <strain evidence="2">CGMCC 4.7110</strain>
    </source>
</reference>
<comment type="caution">
    <text evidence="2">The sequence shown here is derived from an EMBL/GenBank/DDBJ whole genome shotgun (WGS) entry which is preliminary data.</text>
</comment>
<sequence length="142" mass="15308">MSHATASPPGTAEAEHSALPPDVRAIRLSTILLLSMDTATATPADEDPRDAVRRHFSGPELAELATGYRTHIETLIPAVQARAELLPSRHPNRVSAMLCIGVARDQLRLGPGDSDAIRSAVATKLARSVQSLCRHYDRLVSR</sequence>
<keyword evidence="3" id="KW-1185">Reference proteome</keyword>
<evidence type="ECO:0000313" key="3">
    <source>
        <dbReference type="Proteomes" id="UP000653411"/>
    </source>
</evidence>